<evidence type="ECO:0000256" key="2">
    <source>
        <dbReference type="ARBA" id="ARBA00022490"/>
    </source>
</evidence>
<accession>A0A6G1I688</accession>
<dbReference type="PANTHER" id="PTHR22999:SF23">
    <property type="entry name" value="SORTING NEXIN-16"/>
    <property type="match status" value="1"/>
</dbReference>
<name>A0A6G1I688_9PEZI</name>
<dbReference type="GO" id="GO:0005769">
    <property type="term" value="C:early endosome"/>
    <property type="evidence" value="ECO:0007669"/>
    <property type="project" value="TreeGrafter"/>
</dbReference>
<feature type="region of interest" description="Disordered" evidence="3">
    <location>
        <begin position="1"/>
        <end position="38"/>
    </location>
</feature>
<comment type="subcellular location">
    <subcellularLocation>
        <location evidence="1">Cytoplasm</location>
    </subcellularLocation>
</comment>
<dbReference type="Proteomes" id="UP000799640">
    <property type="component" value="Unassembled WGS sequence"/>
</dbReference>
<gene>
    <name evidence="5" type="ORF">EJ06DRAFT_471751</name>
</gene>
<proteinExistence type="predicted"/>
<dbReference type="PANTHER" id="PTHR22999">
    <property type="entry name" value="PX SERINE/THREONINE KINASE PXK"/>
    <property type="match status" value="1"/>
</dbReference>
<dbReference type="OrthoDB" id="5582218at2759"/>
<protein>
    <recommendedName>
        <fullName evidence="4">PXA domain-containing protein</fullName>
    </recommendedName>
</protein>
<evidence type="ECO:0000313" key="6">
    <source>
        <dbReference type="Proteomes" id="UP000799640"/>
    </source>
</evidence>
<dbReference type="SMART" id="SM00313">
    <property type="entry name" value="PXA"/>
    <property type="match status" value="1"/>
</dbReference>
<dbReference type="InterPro" id="IPR051837">
    <property type="entry name" value="SortingNexin/PXDomain-PKLike"/>
</dbReference>
<keyword evidence="6" id="KW-1185">Reference proteome</keyword>
<feature type="compositionally biased region" description="Low complexity" evidence="3">
    <location>
        <begin position="1"/>
        <end position="12"/>
    </location>
</feature>
<dbReference type="InterPro" id="IPR003114">
    <property type="entry name" value="Phox_assoc"/>
</dbReference>
<dbReference type="AlphaFoldDB" id="A0A6G1I688"/>
<dbReference type="Pfam" id="PF02194">
    <property type="entry name" value="PXA"/>
    <property type="match status" value="1"/>
</dbReference>
<evidence type="ECO:0000313" key="5">
    <source>
        <dbReference type="EMBL" id="KAF2403636.1"/>
    </source>
</evidence>
<dbReference type="GO" id="GO:0035091">
    <property type="term" value="F:phosphatidylinositol binding"/>
    <property type="evidence" value="ECO:0007669"/>
    <property type="project" value="TreeGrafter"/>
</dbReference>
<dbReference type="GO" id="GO:0045022">
    <property type="term" value="P:early endosome to late endosome transport"/>
    <property type="evidence" value="ECO:0007669"/>
    <property type="project" value="TreeGrafter"/>
</dbReference>
<organism evidence="5 6">
    <name type="scientific">Trichodelitschia bisporula</name>
    <dbReference type="NCBI Taxonomy" id="703511"/>
    <lineage>
        <taxon>Eukaryota</taxon>
        <taxon>Fungi</taxon>
        <taxon>Dikarya</taxon>
        <taxon>Ascomycota</taxon>
        <taxon>Pezizomycotina</taxon>
        <taxon>Dothideomycetes</taxon>
        <taxon>Dothideomycetes incertae sedis</taxon>
        <taxon>Phaeotrichales</taxon>
        <taxon>Phaeotrichaceae</taxon>
        <taxon>Trichodelitschia</taxon>
    </lineage>
</organism>
<evidence type="ECO:0000256" key="1">
    <source>
        <dbReference type="ARBA" id="ARBA00004496"/>
    </source>
</evidence>
<dbReference type="PROSITE" id="PS51207">
    <property type="entry name" value="PXA"/>
    <property type="match status" value="1"/>
</dbReference>
<reference evidence="5" key="1">
    <citation type="journal article" date="2020" name="Stud. Mycol.">
        <title>101 Dothideomycetes genomes: a test case for predicting lifestyles and emergence of pathogens.</title>
        <authorList>
            <person name="Haridas S."/>
            <person name="Albert R."/>
            <person name="Binder M."/>
            <person name="Bloem J."/>
            <person name="Labutti K."/>
            <person name="Salamov A."/>
            <person name="Andreopoulos B."/>
            <person name="Baker S."/>
            <person name="Barry K."/>
            <person name="Bills G."/>
            <person name="Bluhm B."/>
            <person name="Cannon C."/>
            <person name="Castanera R."/>
            <person name="Culley D."/>
            <person name="Daum C."/>
            <person name="Ezra D."/>
            <person name="Gonzalez J."/>
            <person name="Henrissat B."/>
            <person name="Kuo A."/>
            <person name="Liang C."/>
            <person name="Lipzen A."/>
            <person name="Lutzoni F."/>
            <person name="Magnuson J."/>
            <person name="Mondo S."/>
            <person name="Nolan M."/>
            <person name="Ohm R."/>
            <person name="Pangilinan J."/>
            <person name="Park H.-J."/>
            <person name="Ramirez L."/>
            <person name="Alfaro M."/>
            <person name="Sun H."/>
            <person name="Tritt A."/>
            <person name="Yoshinaga Y."/>
            <person name="Zwiers L.-H."/>
            <person name="Turgeon B."/>
            <person name="Goodwin S."/>
            <person name="Spatafora J."/>
            <person name="Crous P."/>
            <person name="Grigoriev I."/>
        </authorList>
    </citation>
    <scope>NUCLEOTIDE SEQUENCE</scope>
    <source>
        <strain evidence="5">CBS 262.69</strain>
    </source>
</reference>
<keyword evidence="2" id="KW-0963">Cytoplasm</keyword>
<dbReference type="GO" id="GO:0005770">
    <property type="term" value="C:late endosome"/>
    <property type="evidence" value="ECO:0007669"/>
    <property type="project" value="TreeGrafter"/>
</dbReference>
<evidence type="ECO:0000256" key="3">
    <source>
        <dbReference type="SAM" id="MobiDB-lite"/>
    </source>
</evidence>
<sequence length="473" mass="51580">MSPPTRTSTPVSSEDRATTPAPPAAGKAADGSRLAPSVSRPVEAVNKPVIDALSDKATAAFIRRTLCSHHALSASGEKGRSTPRPIDELLPPLTSSNEVDLQLYAILAVIIKEFVLAWYAKITSDHVFVDEVIHTIAHCTRALEQRLRNVDLEALILDEVPQLVDAHLNGFRIAHQPYPHPLASTPRQIYHSLNTHPALSPVPLESDPWTVAEQQRNEEAWRQLLVQTVLAVLLPTEDLENACLRTLVTEILSEMIVGNALSGKVCEGWMLWDGITQLVLALQPGNPKDSPLASAASQQAKSASRLEQFGLVSTDANDDEAQRTQQGPRKWGLRMVSAIFWTSMQYLWWTCTALWIAVRALAASPSLPPRSRAWLAGASDPTVVGREMQNTDIPSAASSYPASTDVKTTPADVVSASGYRQRPILTMGLWNMMGHLMEVDRRMPWLSGLAALMQWGAVNGPGRVGDTNGAFDR</sequence>
<dbReference type="EMBL" id="ML996689">
    <property type="protein sequence ID" value="KAF2403636.1"/>
    <property type="molecule type" value="Genomic_DNA"/>
</dbReference>
<evidence type="ECO:0000259" key="4">
    <source>
        <dbReference type="PROSITE" id="PS51207"/>
    </source>
</evidence>
<feature type="domain" description="PXA" evidence="4">
    <location>
        <begin position="96"/>
        <end position="283"/>
    </location>
</feature>